<reference evidence="2 3" key="1">
    <citation type="journal article" date="2017" name="Gigascience">
        <title>Genome sequence of the small brown planthopper, Laodelphax striatellus.</title>
        <authorList>
            <person name="Zhu J."/>
            <person name="Jiang F."/>
            <person name="Wang X."/>
            <person name="Yang P."/>
            <person name="Bao Y."/>
            <person name="Zhao W."/>
            <person name="Wang W."/>
            <person name="Lu H."/>
            <person name="Wang Q."/>
            <person name="Cui N."/>
            <person name="Li J."/>
            <person name="Chen X."/>
            <person name="Luo L."/>
            <person name="Yu J."/>
            <person name="Kang L."/>
            <person name="Cui F."/>
        </authorList>
    </citation>
    <scope>NUCLEOTIDE SEQUENCE [LARGE SCALE GENOMIC DNA]</scope>
    <source>
        <strain evidence="2">Lst14</strain>
    </source>
</reference>
<dbReference type="SUPFAM" id="SSF52047">
    <property type="entry name" value="RNI-like"/>
    <property type="match status" value="1"/>
</dbReference>
<keyword evidence="3" id="KW-1185">Reference proteome</keyword>
<dbReference type="InterPro" id="IPR032675">
    <property type="entry name" value="LRR_dom_sf"/>
</dbReference>
<protein>
    <recommendedName>
        <fullName evidence="4">CARMIL C-terminal domain-containing protein</fullName>
    </recommendedName>
</protein>
<dbReference type="GO" id="GO:0005813">
    <property type="term" value="C:centrosome"/>
    <property type="evidence" value="ECO:0007669"/>
    <property type="project" value="TreeGrafter"/>
</dbReference>
<dbReference type="PRINTS" id="PR02062">
    <property type="entry name" value="CENTROSOME78"/>
</dbReference>
<dbReference type="Proteomes" id="UP000291343">
    <property type="component" value="Unassembled WGS sequence"/>
</dbReference>
<dbReference type="SMR" id="A0A482XMY9"/>
<dbReference type="EMBL" id="QKKF02005868">
    <property type="protein sequence ID" value="RZF46591.1"/>
    <property type="molecule type" value="Genomic_DNA"/>
</dbReference>
<dbReference type="Gene3D" id="3.80.10.10">
    <property type="entry name" value="Ribonuclease Inhibitor"/>
    <property type="match status" value="2"/>
</dbReference>
<evidence type="ECO:0000256" key="1">
    <source>
        <dbReference type="SAM" id="MobiDB-lite"/>
    </source>
</evidence>
<accession>A0A482XMY9</accession>
<dbReference type="InParanoid" id="A0A482XMY9"/>
<dbReference type="OrthoDB" id="6620401at2759"/>
<name>A0A482XMY9_LAOST</name>
<feature type="region of interest" description="Disordered" evidence="1">
    <location>
        <begin position="374"/>
        <end position="394"/>
    </location>
</feature>
<feature type="compositionally biased region" description="Polar residues" evidence="1">
    <location>
        <begin position="385"/>
        <end position="394"/>
    </location>
</feature>
<gene>
    <name evidence="2" type="ORF">LSTR_LSTR002923</name>
</gene>
<evidence type="ECO:0000313" key="3">
    <source>
        <dbReference type="Proteomes" id="UP000291343"/>
    </source>
</evidence>
<dbReference type="GO" id="GO:0036064">
    <property type="term" value="C:ciliary basal body"/>
    <property type="evidence" value="ECO:0007669"/>
    <property type="project" value="TreeGrafter"/>
</dbReference>
<proteinExistence type="predicted"/>
<evidence type="ECO:0008006" key="4">
    <source>
        <dbReference type="Google" id="ProtNLM"/>
    </source>
</evidence>
<dbReference type="GO" id="GO:0044782">
    <property type="term" value="P:cilium organization"/>
    <property type="evidence" value="ECO:0007669"/>
    <property type="project" value="TreeGrafter"/>
</dbReference>
<dbReference type="PANTHER" id="PTHR24110:SF3">
    <property type="entry name" value="CENTROSOMAL PROTEIN OF 78 KDA"/>
    <property type="match status" value="1"/>
</dbReference>
<organism evidence="2 3">
    <name type="scientific">Laodelphax striatellus</name>
    <name type="common">Small brown planthopper</name>
    <name type="synonym">Delphax striatella</name>
    <dbReference type="NCBI Taxonomy" id="195883"/>
    <lineage>
        <taxon>Eukaryota</taxon>
        <taxon>Metazoa</taxon>
        <taxon>Ecdysozoa</taxon>
        <taxon>Arthropoda</taxon>
        <taxon>Hexapoda</taxon>
        <taxon>Insecta</taxon>
        <taxon>Pterygota</taxon>
        <taxon>Neoptera</taxon>
        <taxon>Paraneoptera</taxon>
        <taxon>Hemiptera</taxon>
        <taxon>Auchenorrhyncha</taxon>
        <taxon>Fulgoroidea</taxon>
        <taxon>Delphacidae</taxon>
        <taxon>Criomorphinae</taxon>
        <taxon>Laodelphax</taxon>
    </lineage>
</organism>
<dbReference type="AlphaFoldDB" id="A0A482XMY9"/>
<dbReference type="PANTHER" id="PTHR24110">
    <property type="entry name" value="CENTROSOMAL PROTEIN OF 78 KDA"/>
    <property type="match status" value="1"/>
</dbReference>
<dbReference type="InterPro" id="IPR026212">
    <property type="entry name" value="Cep78"/>
</dbReference>
<sequence length="610" mass="69535">MLPSARERIDSKHNFFKSYSLICKLNNAVPRLKNDHSDHLEFFSDRIRAEDWTWIIKAISCDQSLRTVRILKYNLLKSGVLLRQKAINNIEILSKLITALSKMVSNNKSIESLELQCLSLDTKHISLLTKALKSNNSIRKLGLSHCSIGDEGCNILFKALRYHPIVNEIDLSVCNITEEGADCIAQTIKVQSSFRQAECWEHSLRYRQPNLKANHGIRKINLDGNTDLQDSGFINIMNAIIDDMWILEISCRNCGLSKLAAEKAVEAVQKSKLSRLDIRQNLMVDSNYVSIIEKILRPNFSSQPCASPQPSLENIQLERYIHVNNCSEWNSNYEQTECPILSMNKLRNNMFPVDVPPLQLPGTKSRLNKLITNDSPSCEEHDENSSSLTDKGSSLLTSDTNAVCDDSNIVDDSRTSSRKFVTVEKEPLEIMISSFKQLVNAFNEAKRAGLNELVNDNDKSCEDNIENSFSKIQRLLGVMVYETHGMRDSHTDEGKILDKYVKVEKESLESMISSFKKLVGTFNDVKRAELNKIIVDDNVSSLSSRSQMNGMEHFNEHDSHIRKLQMSHKERAKKMCMELMRKRNDDTGKHPLSHKKRAQNICMELLKNRV</sequence>
<evidence type="ECO:0000313" key="2">
    <source>
        <dbReference type="EMBL" id="RZF46591.1"/>
    </source>
</evidence>
<comment type="caution">
    <text evidence="2">The sequence shown here is derived from an EMBL/GenBank/DDBJ whole genome shotgun (WGS) entry which is preliminary data.</text>
</comment>
<dbReference type="STRING" id="195883.A0A482XMY9"/>
<dbReference type="SMART" id="SM00368">
    <property type="entry name" value="LRR_RI"/>
    <property type="match status" value="2"/>
</dbReference>